<dbReference type="SUPFAM" id="SSF56112">
    <property type="entry name" value="Protein kinase-like (PK-like)"/>
    <property type="match status" value="1"/>
</dbReference>
<dbReference type="AlphaFoldDB" id="A0AAD2DZ46"/>
<feature type="binding site" evidence="1">
    <location>
        <position position="99"/>
    </location>
    <ligand>
        <name>ATP</name>
        <dbReference type="ChEBI" id="CHEBI:30616"/>
    </ligand>
</feature>
<evidence type="ECO:0000256" key="1">
    <source>
        <dbReference type="PROSITE-ProRule" id="PRU10141"/>
    </source>
</evidence>
<dbReference type="Gene3D" id="3.30.200.20">
    <property type="entry name" value="Phosphorylase Kinase, domain 1"/>
    <property type="match status" value="1"/>
</dbReference>
<dbReference type="Gene3D" id="1.10.510.10">
    <property type="entry name" value="Transferase(Phosphotransferase) domain 1"/>
    <property type="match status" value="1"/>
</dbReference>
<evidence type="ECO:0000259" key="2">
    <source>
        <dbReference type="PROSITE" id="PS50011"/>
    </source>
</evidence>
<gene>
    <name evidence="3" type="ORF">FPE_LOCUS18454</name>
</gene>
<reference evidence="3" key="1">
    <citation type="submission" date="2023-05" db="EMBL/GenBank/DDBJ databases">
        <authorList>
            <person name="Huff M."/>
        </authorList>
    </citation>
    <scope>NUCLEOTIDE SEQUENCE</scope>
</reference>
<keyword evidence="4" id="KW-1185">Reference proteome</keyword>
<dbReference type="SMART" id="SM00220">
    <property type="entry name" value="S_TKc"/>
    <property type="match status" value="1"/>
</dbReference>
<dbReference type="Pfam" id="PF07714">
    <property type="entry name" value="PK_Tyr_Ser-Thr"/>
    <property type="match status" value="1"/>
</dbReference>
<keyword evidence="1" id="KW-0067">ATP-binding</keyword>
<sequence>MVDNMRRNGDQKTVTVPKRKAVRTSIKQQINQVTAYLKNTQLRKKEKSVFDDKIVFIEGCNLAFDLQDLLSASAERLGQGTFGYTYGAQLKNGQTIVVKRLREVSVSRVGFEQQMNLLGDIKHENVVTPRAFHFSKDYKFILYDHYKQGSVSDMLHGRSEGNRIDLNWENRLKIAIGTARGITHIHTECGGNLKHGNIKASNIFLNSQEYGCISGLGLGKLISPTAPPFMWIAGYAAPEVMDPGKVSQASDVYSFGVLLLELLTGNSPMNYRGDCEYEIDNFVRWVHLMVFNEGLDVEVFDAHIFRYHNIGKLEQILEIGMSCVARIPEHRPKMSDVVKMMENARAPNEDFEYSLMSELCSSDYEDDGER</sequence>
<evidence type="ECO:0000313" key="3">
    <source>
        <dbReference type="EMBL" id="CAI9771024.1"/>
    </source>
</evidence>
<dbReference type="GO" id="GO:0005524">
    <property type="term" value="F:ATP binding"/>
    <property type="evidence" value="ECO:0007669"/>
    <property type="project" value="UniProtKB-UniRule"/>
</dbReference>
<dbReference type="GO" id="GO:0004672">
    <property type="term" value="F:protein kinase activity"/>
    <property type="evidence" value="ECO:0007669"/>
    <property type="project" value="InterPro"/>
</dbReference>
<dbReference type="PANTHER" id="PTHR48010">
    <property type="entry name" value="OS05G0588300 PROTEIN"/>
    <property type="match status" value="1"/>
</dbReference>
<dbReference type="PANTHER" id="PTHR48010:SF1">
    <property type="entry name" value="PROTEIN KINASE DOMAIN-CONTAINING PROTEIN"/>
    <property type="match status" value="1"/>
</dbReference>
<feature type="domain" description="Protein kinase" evidence="2">
    <location>
        <begin position="71"/>
        <end position="351"/>
    </location>
</feature>
<dbReference type="InterPro" id="IPR017441">
    <property type="entry name" value="Protein_kinase_ATP_BS"/>
</dbReference>
<name>A0AAD2DZ46_9LAMI</name>
<evidence type="ECO:0000313" key="4">
    <source>
        <dbReference type="Proteomes" id="UP000834106"/>
    </source>
</evidence>
<protein>
    <recommendedName>
        <fullName evidence="2">Protein kinase domain-containing protein</fullName>
    </recommendedName>
</protein>
<dbReference type="InterPro" id="IPR011009">
    <property type="entry name" value="Kinase-like_dom_sf"/>
</dbReference>
<accession>A0AAD2DZ46</accession>
<keyword evidence="1" id="KW-0547">Nucleotide-binding</keyword>
<dbReference type="EMBL" id="OU503046">
    <property type="protein sequence ID" value="CAI9771024.1"/>
    <property type="molecule type" value="Genomic_DNA"/>
</dbReference>
<dbReference type="PROSITE" id="PS50011">
    <property type="entry name" value="PROTEIN_KINASE_DOM"/>
    <property type="match status" value="1"/>
</dbReference>
<proteinExistence type="predicted"/>
<organism evidence="3 4">
    <name type="scientific">Fraxinus pennsylvanica</name>
    <dbReference type="NCBI Taxonomy" id="56036"/>
    <lineage>
        <taxon>Eukaryota</taxon>
        <taxon>Viridiplantae</taxon>
        <taxon>Streptophyta</taxon>
        <taxon>Embryophyta</taxon>
        <taxon>Tracheophyta</taxon>
        <taxon>Spermatophyta</taxon>
        <taxon>Magnoliopsida</taxon>
        <taxon>eudicotyledons</taxon>
        <taxon>Gunneridae</taxon>
        <taxon>Pentapetalae</taxon>
        <taxon>asterids</taxon>
        <taxon>lamiids</taxon>
        <taxon>Lamiales</taxon>
        <taxon>Oleaceae</taxon>
        <taxon>Oleeae</taxon>
        <taxon>Fraxinus</taxon>
    </lineage>
</organism>
<dbReference type="Proteomes" id="UP000834106">
    <property type="component" value="Chromosome 11"/>
</dbReference>
<dbReference type="InterPro" id="IPR001245">
    <property type="entry name" value="Ser-Thr/Tyr_kinase_cat_dom"/>
</dbReference>
<dbReference type="InterPro" id="IPR000719">
    <property type="entry name" value="Prot_kinase_dom"/>
</dbReference>
<dbReference type="PROSITE" id="PS00107">
    <property type="entry name" value="PROTEIN_KINASE_ATP"/>
    <property type="match status" value="1"/>
</dbReference>
<dbReference type="InterPro" id="IPR050994">
    <property type="entry name" value="At_inactive_RLKs"/>
</dbReference>